<accession>A0A3P3ZM30</accession>
<sequence>MNQQKQNAVKEAVYKLGGPTKASNQLGVSNASVHA</sequence>
<dbReference type="AlphaFoldDB" id="A0A3P3ZM30"/>
<name>A0A3P3ZM30_9ZZZZ</name>
<organism evidence="2">
    <name type="scientific">mine drainage metagenome</name>
    <dbReference type="NCBI Taxonomy" id="410659"/>
    <lineage>
        <taxon>unclassified sequences</taxon>
        <taxon>metagenomes</taxon>
        <taxon>ecological metagenomes</taxon>
    </lineage>
</organism>
<evidence type="ECO:0000256" key="1">
    <source>
        <dbReference type="SAM" id="MobiDB-lite"/>
    </source>
</evidence>
<reference evidence="2" key="1">
    <citation type="submission" date="2018-10" db="EMBL/GenBank/DDBJ databases">
        <authorList>
            <person name="Plewniak F."/>
        </authorList>
    </citation>
    <scope>NUCLEOTIDE SEQUENCE</scope>
</reference>
<feature type="region of interest" description="Disordered" evidence="1">
    <location>
        <begin position="1"/>
        <end position="35"/>
    </location>
</feature>
<gene>
    <name evidence="2" type="ORF">CARN8_1680003</name>
</gene>
<evidence type="ECO:0000313" key="2">
    <source>
        <dbReference type="EMBL" id="VAY87153.1"/>
    </source>
</evidence>
<dbReference type="EMBL" id="UOYP01000077">
    <property type="protein sequence ID" value="VAY87153.1"/>
    <property type="molecule type" value="Genomic_DNA"/>
</dbReference>
<proteinExistence type="predicted"/>
<protein>
    <submittedName>
        <fullName evidence="2">Uncharacterized protein</fullName>
    </submittedName>
</protein>
<feature type="compositionally biased region" description="Polar residues" evidence="1">
    <location>
        <begin position="21"/>
        <end position="35"/>
    </location>
</feature>